<evidence type="ECO:0000256" key="1">
    <source>
        <dbReference type="SAM" id="Phobius"/>
    </source>
</evidence>
<keyword evidence="1" id="KW-1133">Transmembrane helix</keyword>
<evidence type="ECO:0000313" key="3">
    <source>
        <dbReference type="Proteomes" id="UP000678228"/>
    </source>
</evidence>
<dbReference type="RefSeq" id="WP_210595836.1">
    <property type="nucleotide sequence ID" value="NZ_JAGKSQ010000001.1"/>
</dbReference>
<accession>A0A940WYA6</accession>
<feature type="transmembrane region" description="Helical" evidence="1">
    <location>
        <begin position="121"/>
        <end position="138"/>
    </location>
</feature>
<name>A0A940WYA6_9BACI</name>
<keyword evidence="1" id="KW-0472">Membrane</keyword>
<proteinExistence type="predicted"/>
<dbReference type="EMBL" id="JAGKSQ010000001">
    <property type="protein sequence ID" value="MBP3950229.1"/>
    <property type="molecule type" value="Genomic_DNA"/>
</dbReference>
<feature type="transmembrane region" description="Helical" evidence="1">
    <location>
        <begin position="12"/>
        <end position="36"/>
    </location>
</feature>
<dbReference type="AlphaFoldDB" id="A0A940WYA6"/>
<protein>
    <submittedName>
        <fullName evidence="2">Uncharacterized protein</fullName>
    </submittedName>
</protein>
<reference evidence="2" key="1">
    <citation type="submission" date="2021-03" db="EMBL/GenBank/DDBJ databases">
        <title>Bacillus suaedae sp. nov., isolated from Suaeda aralocaspica.</title>
        <authorList>
            <person name="Lei R.F.R."/>
        </authorList>
    </citation>
    <scope>NUCLEOTIDE SEQUENCE</scope>
    <source>
        <strain evidence="2">YZJH907-2</strain>
    </source>
</reference>
<dbReference type="Proteomes" id="UP000678228">
    <property type="component" value="Unassembled WGS sequence"/>
</dbReference>
<gene>
    <name evidence="2" type="ORF">J7W16_03720</name>
</gene>
<feature type="transmembrane region" description="Helical" evidence="1">
    <location>
        <begin position="144"/>
        <end position="161"/>
    </location>
</feature>
<comment type="caution">
    <text evidence="2">The sequence shown here is derived from an EMBL/GenBank/DDBJ whole genome shotgun (WGS) entry which is preliminary data.</text>
</comment>
<organism evidence="2 3">
    <name type="scientific">Halalkalibacter suaedae</name>
    <dbReference type="NCBI Taxonomy" id="2822140"/>
    <lineage>
        <taxon>Bacteria</taxon>
        <taxon>Bacillati</taxon>
        <taxon>Bacillota</taxon>
        <taxon>Bacilli</taxon>
        <taxon>Bacillales</taxon>
        <taxon>Bacillaceae</taxon>
        <taxon>Halalkalibacter</taxon>
    </lineage>
</organism>
<evidence type="ECO:0000313" key="2">
    <source>
        <dbReference type="EMBL" id="MBP3950229.1"/>
    </source>
</evidence>
<sequence length="170" mass="20319">MNKNDFRVQFPLWNIALFVILIIFTYGAVYCADMLFNDFTGAFRLENGRVVPNLELLRVFSIILGAVLLILFFISYFIRIRRHNKLHLNQKLNAFTLLTPNEFLEDDEMFNQVTRNATKKVYSFYSQMLPLIVVIMLFPIDRYIFIVIIFLTLIIQNALYYREIRHYIEE</sequence>
<keyword evidence="1" id="KW-0812">Transmembrane</keyword>
<keyword evidence="3" id="KW-1185">Reference proteome</keyword>
<feature type="transmembrane region" description="Helical" evidence="1">
    <location>
        <begin position="56"/>
        <end position="78"/>
    </location>
</feature>